<dbReference type="EMBL" id="CABVIC010000001">
    <property type="protein sequence ID" value="VVO75002.1"/>
    <property type="molecule type" value="Genomic_DNA"/>
</dbReference>
<dbReference type="Gene3D" id="1.20.1250.20">
    <property type="entry name" value="MFS general substrate transporter like domains"/>
    <property type="match status" value="1"/>
</dbReference>
<dbReference type="Pfam" id="PF07690">
    <property type="entry name" value="MFS_1"/>
    <property type="match status" value="1"/>
</dbReference>
<dbReference type="PANTHER" id="PTHR43124:SF5">
    <property type="entry name" value="PURINE RIBONUCLEOSIDE EFFLUX PUMP NEPI"/>
    <property type="match status" value="1"/>
</dbReference>
<dbReference type="InterPro" id="IPR020846">
    <property type="entry name" value="MFS_dom"/>
</dbReference>
<evidence type="ECO:0000256" key="1">
    <source>
        <dbReference type="ARBA" id="ARBA00004651"/>
    </source>
</evidence>
<evidence type="ECO:0000313" key="8">
    <source>
        <dbReference type="Proteomes" id="UP000326067"/>
    </source>
</evidence>
<evidence type="ECO:0000256" key="5">
    <source>
        <dbReference type="ARBA" id="ARBA00023136"/>
    </source>
</evidence>
<dbReference type="InterPro" id="IPR011701">
    <property type="entry name" value="MFS"/>
</dbReference>
<keyword evidence="3" id="KW-0812">Transmembrane</keyword>
<accession>A0A5E7IH19</accession>
<protein>
    <submittedName>
        <fullName evidence="7">Purine ribonucleoside efflux pump NepI</fullName>
    </submittedName>
</protein>
<dbReference type="CDD" id="cd17324">
    <property type="entry name" value="MFS_NepI_like"/>
    <property type="match status" value="1"/>
</dbReference>
<dbReference type="Proteomes" id="UP000326067">
    <property type="component" value="Unassembled WGS sequence"/>
</dbReference>
<dbReference type="PROSITE" id="PS50850">
    <property type="entry name" value="MFS"/>
    <property type="match status" value="1"/>
</dbReference>
<evidence type="ECO:0000256" key="2">
    <source>
        <dbReference type="ARBA" id="ARBA00022475"/>
    </source>
</evidence>
<comment type="subcellular location">
    <subcellularLocation>
        <location evidence="1">Cell membrane</location>
        <topology evidence="1">Multi-pass membrane protein</topology>
    </subcellularLocation>
</comment>
<evidence type="ECO:0000256" key="3">
    <source>
        <dbReference type="ARBA" id="ARBA00022692"/>
    </source>
</evidence>
<dbReference type="InterPro" id="IPR050189">
    <property type="entry name" value="MFS_Efflux_Transporters"/>
</dbReference>
<gene>
    <name evidence="7" type="primary">nepI_3</name>
    <name evidence="7" type="ORF">PS847_01511</name>
</gene>
<sequence length="403" mass="41964">MTAQAIDNPTNQPMGVSTAGEQPAYWSGVFAMTLCVFALIASEFMPVSLLTPMATDLHISEGLAGYGIAISGAFAVLTSLTITRLAGSMDRKRLLLLLTALMCASGLVVGLAPNYTVYMIGRALIGVVIGGFWSMSAALAMRLVPSASVPKALAIFNGGNALATVVAAPLGSYLGSVIGWRGAFFCLIPVALIALLWQWISLPALPAAPRKASAANGFALFKSRRVAFGMLGAGLFFMGQFVLFTYLRPFLETVTRVDVSVLSMILLVIGVAGFIGTVVIGSVLKKGLYRVVIAIPLLMAMIAVALIGMGSSVVATFVLLGLWGLIATAAPVGWWSWLARTLPDDAEAGGGLMVAVVQLSIASGSTVGGLLFDGSGYRLTFFASAALLVLAALMTWLTSRQKA</sequence>
<evidence type="ECO:0000313" key="7">
    <source>
        <dbReference type="EMBL" id="VVO75002.1"/>
    </source>
</evidence>
<feature type="domain" description="Major facilitator superfamily (MFS) profile" evidence="6">
    <location>
        <begin position="28"/>
        <end position="403"/>
    </location>
</feature>
<evidence type="ECO:0000256" key="4">
    <source>
        <dbReference type="ARBA" id="ARBA00022989"/>
    </source>
</evidence>
<name>A0A5E7IH19_PSEFL</name>
<dbReference type="GO" id="GO:0005886">
    <property type="term" value="C:plasma membrane"/>
    <property type="evidence" value="ECO:0007669"/>
    <property type="project" value="UniProtKB-SubCell"/>
</dbReference>
<organism evidence="7 8">
    <name type="scientific">Pseudomonas fluorescens</name>
    <dbReference type="NCBI Taxonomy" id="294"/>
    <lineage>
        <taxon>Bacteria</taxon>
        <taxon>Pseudomonadati</taxon>
        <taxon>Pseudomonadota</taxon>
        <taxon>Gammaproteobacteria</taxon>
        <taxon>Pseudomonadales</taxon>
        <taxon>Pseudomonadaceae</taxon>
        <taxon>Pseudomonas</taxon>
    </lineage>
</organism>
<dbReference type="AlphaFoldDB" id="A0A5E7IH19"/>
<evidence type="ECO:0000259" key="6">
    <source>
        <dbReference type="PROSITE" id="PS50850"/>
    </source>
</evidence>
<dbReference type="PANTHER" id="PTHR43124">
    <property type="entry name" value="PURINE EFFLUX PUMP PBUE"/>
    <property type="match status" value="1"/>
</dbReference>
<reference evidence="7 8" key="1">
    <citation type="submission" date="2019-09" db="EMBL/GenBank/DDBJ databases">
        <authorList>
            <person name="Chandra G."/>
            <person name="Truman W A."/>
        </authorList>
    </citation>
    <scope>NUCLEOTIDE SEQUENCE [LARGE SCALE GENOMIC DNA]</scope>
    <source>
        <strain evidence="7">PS847</strain>
    </source>
</reference>
<keyword evidence="4" id="KW-1133">Transmembrane helix</keyword>
<dbReference type="GO" id="GO:0022857">
    <property type="term" value="F:transmembrane transporter activity"/>
    <property type="evidence" value="ECO:0007669"/>
    <property type="project" value="InterPro"/>
</dbReference>
<keyword evidence="5" id="KW-0472">Membrane</keyword>
<proteinExistence type="predicted"/>
<keyword evidence="2" id="KW-1003">Cell membrane</keyword>
<dbReference type="InterPro" id="IPR036259">
    <property type="entry name" value="MFS_trans_sf"/>
</dbReference>
<dbReference type="RefSeq" id="WP_412070908.1">
    <property type="nucleotide sequence ID" value="NZ_CABVIC010000001.1"/>
</dbReference>
<dbReference type="SUPFAM" id="SSF103473">
    <property type="entry name" value="MFS general substrate transporter"/>
    <property type="match status" value="1"/>
</dbReference>